<dbReference type="Gene3D" id="3.30.2320.10">
    <property type="entry name" value="hypothetical protein PF0899 domain"/>
    <property type="match status" value="1"/>
</dbReference>
<dbReference type="Proteomes" id="UP000305539">
    <property type="component" value="Unassembled WGS sequence"/>
</dbReference>
<dbReference type="Pfam" id="PF05065">
    <property type="entry name" value="Phage_capsid"/>
    <property type="match status" value="1"/>
</dbReference>
<gene>
    <name evidence="2" type="ORF">FAZ69_09210</name>
</gene>
<dbReference type="SUPFAM" id="SSF56563">
    <property type="entry name" value="Major capsid protein gp5"/>
    <property type="match status" value="1"/>
</dbReference>
<organism evidence="2 3">
    <name type="scientific">Trinickia terrae</name>
    <dbReference type="NCBI Taxonomy" id="2571161"/>
    <lineage>
        <taxon>Bacteria</taxon>
        <taxon>Pseudomonadati</taxon>
        <taxon>Pseudomonadota</taxon>
        <taxon>Betaproteobacteria</taxon>
        <taxon>Burkholderiales</taxon>
        <taxon>Burkholderiaceae</taxon>
        <taxon>Trinickia</taxon>
    </lineage>
</organism>
<proteinExistence type="predicted"/>
<dbReference type="InterPro" id="IPR054612">
    <property type="entry name" value="Phage_capsid-like_C"/>
</dbReference>
<dbReference type="AlphaFoldDB" id="A0A4U1IA43"/>
<dbReference type="Gene3D" id="3.30.2400.10">
    <property type="entry name" value="Major capsid protein gp5"/>
    <property type="match status" value="1"/>
</dbReference>
<protein>
    <submittedName>
        <fullName evidence="2">Phage major capsid protein</fullName>
    </submittedName>
</protein>
<sequence length="284" mass="31034">MSGKPIAADTVDQLSSGEVFARAFLEHGPNTEVHFDYTITEAFKPTQDRPRLMVSQLFKKRRIEEPTSRFWSESRPSKDQASGIFEGALRQEATFRFGTSEASVRPITAWVQIPEALFKDERALAEFIDYRLLVRLATAENQALTLGPHGLLNCPGVTELKYSGGYVDGVMAACNEIEQNGATAHAMIVNPVDYYHLMMGKGTLLADLKGNGTLIVRTRMVAPGCALVGDFAVAARLLHWGRSVIRVGTPPEGTFASDGLAVCAEIYEGLAVHLPTHFFHAIPG</sequence>
<evidence type="ECO:0000259" key="1">
    <source>
        <dbReference type="Pfam" id="PF05065"/>
    </source>
</evidence>
<dbReference type="OrthoDB" id="5379572at2"/>
<comment type="caution">
    <text evidence="2">The sequence shown here is derived from an EMBL/GenBank/DDBJ whole genome shotgun (WGS) entry which is preliminary data.</text>
</comment>
<evidence type="ECO:0000313" key="3">
    <source>
        <dbReference type="Proteomes" id="UP000305539"/>
    </source>
</evidence>
<feature type="domain" description="Phage capsid-like C-terminal" evidence="1">
    <location>
        <begin position="78"/>
        <end position="194"/>
    </location>
</feature>
<keyword evidence="3" id="KW-1185">Reference proteome</keyword>
<dbReference type="RefSeq" id="WP_136893636.1">
    <property type="nucleotide sequence ID" value="NZ_SWJE01000004.1"/>
</dbReference>
<dbReference type="EMBL" id="SWJE01000004">
    <property type="protein sequence ID" value="TKC90307.1"/>
    <property type="molecule type" value="Genomic_DNA"/>
</dbReference>
<accession>A0A4U1IA43</accession>
<evidence type="ECO:0000313" key="2">
    <source>
        <dbReference type="EMBL" id="TKC90307.1"/>
    </source>
</evidence>
<name>A0A4U1IA43_9BURK</name>
<dbReference type="NCBIfam" id="NF041188">
    <property type="entry name" value="encap_f3"/>
    <property type="match status" value="1"/>
</dbReference>
<reference evidence="2 3" key="1">
    <citation type="submission" date="2019-04" db="EMBL/GenBank/DDBJ databases">
        <title>Trinickia sp. 7GSK02, isolated from subtropical forest soil.</title>
        <authorList>
            <person name="Gao Z.-H."/>
            <person name="Qiu L.-H."/>
        </authorList>
    </citation>
    <scope>NUCLEOTIDE SEQUENCE [LARGE SCALE GENOMIC DNA]</scope>
    <source>
        <strain evidence="2 3">7GSK02</strain>
    </source>
</reference>